<dbReference type="PIRSF" id="PIRSF035875">
    <property type="entry name" value="RNase_BN"/>
    <property type="match status" value="1"/>
</dbReference>
<name>A0A2N5XU85_9HYPH</name>
<evidence type="ECO:0000256" key="3">
    <source>
        <dbReference type="ARBA" id="ARBA00022692"/>
    </source>
</evidence>
<evidence type="ECO:0000256" key="5">
    <source>
        <dbReference type="ARBA" id="ARBA00023136"/>
    </source>
</evidence>
<keyword evidence="2" id="KW-1003">Cell membrane</keyword>
<feature type="transmembrane region" description="Helical" evidence="6">
    <location>
        <begin position="206"/>
        <end position="223"/>
    </location>
</feature>
<proteinExistence type="predicted"/>
<dbReference type="PANTHER" id="PTHR30213">
    <property type="entry name" value="INNER MEMBRANE PROTEIN YHJD"/>
    <property type="match status" value="1"/>
</dbReference>
<evidence type="ECO:0000256" key="6">
    <source>
        <dbReference type="SAM" id="Phobius"/>
    </source>
</evidence>
<keyword evidence="8" id="KW-1185">Reference proteome</keyword>
<keyword evidence="5 6" id="KW-0472">Membrane</keyword>
<dbReference type="RefSeq" id="WP_101532981.1">
    <property type="nucleotide sequence ID" value="NZ_JBFHIU010000017.1"/>
</dbReference>
<gene>
    <name evidence="7" type="ORF">C0081_06375</name>
</gene>
<dbReference type="NCBIfam" id="TIGR00765">
    <property type="entry name" value="yihY_not_rbn"/>
    <property type="match status" value="1"/>
</dbReference>
<feature type="transmembrane region" description="Helical" evidence="6">
    <location>
        <begin position="90"/>
        <end position="111"/>
    </location>
</feature>
<evidence type="ECO:0000256" key="4">
    <source>
        <dbReference type="ARBA" id="ARBA00022989"/>
    </source>
</evidence>
<reference evidence="7 8" key="1">
    <citation type="submission" date="2018-01" db="EMBL/GenBank/DDBJ databases">
        <title>The draft genome sequence of Cohaesibacter sp. H1304.</title>
        <authorList>
            <person name="Wang N.-N."/>
            <person name="Du Z.-J."/>
        </authorList>
    </citation>
    <scope>NUCLEOTIDE SEQUENCE [LARGE SCALE GENOMIC DNA]</scope>
    <source>
        <strain evidence="7 8">H1304</strain>
    </source>
</reference>
<comment type="caution">
    <text evidence="7">The sequence shown here is derived from an EMBL/GenBank/DDBJ whole genome shotgun (WGS) entry which is preliminary data.</text>
</comment>
<feature type="transmembrane region" description="Helical" evidence="6">
    <location>
        <begin position="178"/>
        <end position="194"/>
    </location>
</feature>
<dbReference type="EMBL" id="PKUQ01000011">
    <property type="protein sequence ID" value="PLW78073.1"/>
    <property type="molecule type" value="Genomic_DNA"/>
</dbReference>
<feature type="transmembrane region" description="Helical" evidence="6">
    <location>
        <begin position="132"/>
        <end position="158"/>
    </location>
</feature>
<keyword evidence="4 6" id="KW-1133">Transmembrane helix</keyword>
<feature type="transmembrane region" description="Helical" evidence="6">
    <location>
        <begin position="243"/>
        <end position="265"/>
    </location>
</feature>
<evidence type="ECO:0008006" key="9">
    <source>
        <dbReference type="Google" id="ProtNLM"/>
    </source>
</evidence>
<evidence type="ECO:0000313" key="7">
    <source>
        <dbReference type="EMBL" id="PLW78073.1"/>
    </source>
</evidence>
<dbReference type="GO" id="GO:0005886">
    <property type="term" value="C:plasma membrane"/>
    <property type="evidence" value="ECO:0007669"/>
    <property type="project" value="UniProtKB-SubCell"/>
</dbReference>
<comment type="subcellular location">
    <subcellularLocation>
        <location evidence="1">Cell membrane</location>
        <topology evidence="1">Multi-pass membrane protein</topology>
    </subcellularLocation>
</comment>
<dbReference type="InterPro" id="IPR017039">
    <property type="entry name" value="Virul_fac_BrkB"/>
</dbReference>
<organism evidence="7 8">
    <name type="scientific">Cohaesibacter celericrescens</name>
    <dbReference type="NCBI Taxonomy" id="2067669"/>
    <lineage>
        <taxon>Bacteria</taxon>
        <taxon>Pseudomonadati</taxon>
        <taxon>Pseudomonadota</taxon>
        <taxon>Alphaproteobacteria</taxon>
        <taxon>Hyphomicrobiales</taxon>
        <taxon>Cohaesibacteraceae</taxon>
    </lineage>
</organism>
<dbReference type="Proteomes" id="UP000234881">
    <property type="component" value="Unassembled WGS sequence"/>
</dbReference>
<protein>
    <recommendedName>
        <fullName evidence="9">YihY/virulence factor BrkB family protein</fullName>
    </recommendedName>
</protein>
<evidence type="ECO:0000313" key="8">
    <source>
        <dbReference type="Proteomes" id="UP000234881"/>
    </source>
</evidence>
<sequence length="301" mass="33722">MNLLWEWVMMPVRIFWRFSDNHGFALASNIAFSMLLSIFPFLLLVTGITVWAGGEALGRYLQDLISLLLPDAIAGILQPDVDAVIAQSTGSLLSLTAVIFLVTLTSMVESLREGLNRAYGYYERRSILSRRAMGLLGVLGACIVMIAVAAGLFAAPIAWRLASPHLPWLDDFKVTFDLVRFGIALPILTVFLVASHRWLPVRAIDWADIWPGVASTLVLWWAVAEGYSYYLSHFAQYARVYAGLAGVVATLIFLQIISMIFLYGAEVNAWRIRWRRIEQNRVSKQDLERPKPVSEVSADEE</sequence>
<evidence type="ECO:0000256" key="1">
    <source>
        <dbReference type="ARBA" id="ARBA00004651"/>
    </source>
</evidence>
<accession>A0A2N5XU85</accession>
<dbReference type="AlphaFoldDB" id="A0A2N5XU85"/>
<keyword evidence="3 6" id="KW-0812">Transmembrane</keyword>
<dbReference type="PANTHER" id="PTHR30213:SF0">
    <property type="entry name" value="UPF0761 MEMBRANE PROTEIN YIHY"/>
    <property type="match status" value="1"/>
</dbReference>
<feature type="transmembrane region" description="Helical" evidence="6">
    <location>
        <begin position="30"/>
        <end position="53"/>
    </location>
</feature>
<evidence type="ECO:0000256" key="2">
    <source>
        <dbReference type="ARBA" id="ARBA00022475"/>
    </source>
</evidence>
<dbReference type="Pfam" id="PF03631">
    <property type="entry name" value="Virul_fac_BrkB"/>
    <property type="match status" value="1"/>
</dbReference>
<dbReference type="OrthoDB" id="7163777at2"/>